<evidence type="ECO:0000313" key="3">
    <source>
        <dbReference type="EMBL" id="GAG92549.1"/>
    </source>
</evidence>
<evidence type="ECO:0000256" key="1">
    <source>
        <dbReference type="ARBA" id="ARBA00022723"/>
    </source>
</evidence>
<protein>
    <recommendedName>
        <fullName evidence="2">VOC domain-containing protein</fullName>
    </recommendedName>
</protein>
<feature type="domain" description="VOC" evidence="2">
    <location>
        <begin position="4"/>
        <end position="131"/>
    </location>
</feature>
<keyword evidence="1" id="KW-0479">Metal-binding</keyword>
<sequence length="191" mass="21965">MITRIDHVSLAVKDYNGAVEFYTKILGAISQYNGTDNNLKYYWETFALGDLSRLEIIKPTGKGSFLENFLDKRGNGIHHLVLQTPNIEMAKKVLENNNIPYFGFNNYGDAWKELFVHPKDAFGVLLQIAEFKAKDWLDPSWGMPKDEKWSIMKNDERHVLTFAHPGGGKVKINLEREEVTKLIHDLQKILD</sequence>
<dbReference type="GO" id="GO:0004493">
    <property type="term" value="F:methylmalonyl-CoA epimerase activity"/>
    <property type="evidence" value="ECO:0007669"/>
    <property type="project" value="TreeGrafter"/>
</dbReference>
<dbReference type="AlphaFoldDB" id="X1B9Q9"/>
<proteinExistence type="predicted"/>
<dbReference type="InterPro" id="IPR029068">
    <property type="entry name" value="Glyas_Bleomycin-R_OHBP_Dase"/>
</dbReference>
<accession>X1B9Q9</accession>
<dbReference type="PROSITE" id="PS51819">
    <property type="entry name" value="VOC"/>
    <property type="match status" value="1"/>
</dbReference>
<dbReference type="Gene3D" id="3.10.180.10">
    <property type="entry name" value="2,3-Dihydroxybiphenyl 1,2-Dioxygenase, domain 1"/>
    <property type="match status" value="1"/>
</dbReference>
<name>X1B9Q9_9ZZZZ</name>
<dbReference type="InterPro" id="IPR051785">
    <property type="entry name" value="MMCE/EMCE_epimerase"/>
</dbReference>
<dbReference type="EMBL" id="BART01020808">
    <property type="protein sequence ID" value="GAG92549.1"/>
    <property type="molecule type" value="Genomic_DNA"/>
</dbReference>
<dbReference type="SUPFAM" id="SSF54593">
    <property type="entry name" value="Glyoxalase/Bleomycin resistance protein/Dihydroxybiphenyl dioxygenase"/>
    <property type="match status" value="1"/>
</dbReference>
<gene>
    <name evidence="3" type="ORF">S01H4_38558</name>
</gene>
<dbReference type="GO" id="GO:0046872">
    <property type="term" value="F:metal ion binding"/>
    <property type="evidence" value="ECO:0007669"/>
    <property type="project" value="UniProtKB-KW"/>
</dbReference>
<dbReference type="GO" id="GO:0046491">
    <property type="term" value="P:L-methylmalonyl-CoA metabolic process"/>
    <property type="evidence" value="ECO:0007669"/>
    <property type="project" value="TreeGrafter"/>
</dbReference>
<dbReference type="Pfam" id="PF13669">
    <property type="entry name" value="Glyoxalase_4"/>
    <property type="match status" value="1"/>
</dbReference>
<dbReference type="InterPro" id="IPR037523">
    <property type="entry name" value="VOC_core"/>
</dbReference>
<comment type="caution">
    <text evidence="3">The sequence shown here is derived from an EMBL/GenBank/DDBJ whole genome shotgun (WGS) entry which is preliminary data.</text>
</comment>
<evidence type="ECO:0000259" key="2">
    <source>
        <dbReference type="PROSITE" id="PS51819"/>
    </source>
</evidence>
<reference evidence="3" key="1">
    <citation type="journal article" date="2014" name="Front. Microbiol.">
        <title>High frequency of phylogenetically diverse reductive dehalogenase-homologous genes in deep subseafloor sedimentary metagenomes.</title>
        <authorList>
            <person name="Kawai M."/>
            <person name="Futagami T."/>
            <person name="Toyoda A."/>
            <person name="Takaki Y."/>
            <person name="Nishi S."/>
            <person name="Hori S."/>
            <person name="Arai W."/>
            <person name="Tsubouchi T."/>
            <person name="Morono Y."/>
            <person name="Uchiyama I."/>
            <person name="Ito T."/>
            <person name="Fujiyama A."/>
            <person name="Inagaki F."/>
            <person name="Takami H."/>
        </authorList>
    </citation>
    <scope>NUCLEOTIDE SEQUENCE</scope>
    <source>
        <strain evidence="3">Expedition CK06-06</strain>
    </source>
</reference>
<dbReference type="PANTHER" id="PTHR43048">
    <property type="entry name" value="METHYLMALONYL-COA EPIMERASE"/>
    <property type="match status" value="1"/>
</dbReference>
<dbReference type="PANTHER" id="PTHR43048:SF3">
    <property type="entry name" value="METHYLMALONYL-COA EPIMERASE, MITOCHONDRIAL"/>
    <property type="match status" value="1"/>
</dbReference>
<organism evidence="3">
    <name type="scientific">marine sediment metagenome</name>
    <dbReference type="NCBI Taxonomy" id="412755"/>
    <lineage>
        <taxon>unclassified sequences</taxon>
        <taxon>metagenomes</taxon>
        <taxon>ecological metagenomes</taxon>
    </lineage>
</organism>